<comment type="caution">
    <text evidence="1">The sequence shown here is derived from an EMBL/GenBank/DDBJ whole genome shotgun (WGS) entry which is preliminary data.</text>
</comment>
<sequence>MTGSLIIFRTQLQPHNDFFQSRIPGPFPNTVQGAFYFIGTVFDCNQRICGGQTGVIMTMDTEQDLIIQIFQTVVDPFDQITKLLRYGITYRIRNIDDGCACPDDRFNGFPQVFKIRPGSVLGRILNFGQQRFGIPDRVNPHFKYSILRPVEFLFHMNVGSPQNNMD</sequence>
<gene>
    <name evidence="1" type="ORF">SDC9_169628</name>
</gene>
<accession>A0A645G6H7</accession>
<name>A0A645G6H7_9ZZZZ</name>
<dbReference type="EMBL" id="VSSQ01070448">
    <property type="protein sequence ID" value="MPN22245.1"/>
    <property type="molecule type" value="Genomic_DNA"/>
</dbReference>
<dbReference type="AlphaFoldDB" id="A0A645G6H7"/>
<reference evidence="1" key="1">
    <citation type="submission" date="2019-08" db="EMBL/GenBank/DDBJ databases">
        <authorList>
            <person name="Kucharzyk K."/>
            <person name="Murdoch R.W."/>
            <person name="Higgins S."/>
            <person name="Loffler F."/>
        </authorList>
    </citation>
    <scope>NUCLEOTIDE SEQUENCE</scope>
</reference>
<protein>
    <submittedName>
        <fullName evidence="1">Uncharacterized protein</fullName>
    </submittedName>
</protein>
<organism evidence="1">
    <name type="scientific">bioreactor metagenome</name>
    <dbReference type="NCBI Taxonomy" id="1076179"/>
    <lineage>
        <taxon>unclassified sequences</taxon>
        <taxon>metagenomes</taxon>
        <taxon>ecological metagenomes</taxon>
    </lineage>
</organism>
<proteinExistence type="predicted"/>
<evidence type="ECO:0000313" key="1">
    <source>
        <dbReference type="EMBL" id="MPN22245.1"/>
    </source>
</evidence>